<dbReference type="HAMAP" id="MF_00278">
    <property type="entry name" value="HisH"/>
    <property type="match status" value="1"/>
</dbReference>
<sequence>MNIVILNTGCANLTSIRIAIKRLGYIPQITSDPNLLLKCKKLIIPGVGTASAVMNVLHKKNLINIIKNMKQPVLGICLGMQIFCKFSEECNGTNTIGILNNCSTHLLKNLNLSLPHIGWNYITFNKIHPLFKNIQKKSRFYFVHSYIVPVNKYTLATSNYGISFSSVIQKNNFFGVQFHPEKSGDVGAQLLKNFLEISFNDYSSI</sequence>
<dbReference type="Pfam" id="PF00117">
    <property type="entry name" value="GATase"/>
    <property type="match status" value="1"/>
</dbReference>
<dbReference type="RefSeq" id="WP_158339871.1">
    <property type="nucleotide sequence ID" value="NZ_CP034894.1"/>
</dbReference>
<dbReference type="GO" id="GO:0016829">
    <property type="term" value="F:lyase activity"/>
    <property type="evidence" value="ECO:0007669"/>
    <property type="project" value="UniProtKB-KW"/>
</dbReference>
<comment type="catalytic activity">
    <reaction evidence="11 13">
        <text>5-[(5-phospho-1-deoxy-D-ribulos-1-ylimino)methylamino]-1-(5-phospho-beta-D-ribosyl)imidazole-4-carboxamide + L-glutamine = D-erythro-1-(imidazol-4-yl)glycerol 3-phosphate + 5-amino-1-(5-phospho-beta-D-ribosyl)imidazole-4-carboxamide + L-glutamate + H(+)</text>
        <dbReference type="Rhea" id="RHEA:24793"/>
        <dbReference type="ChEBI" id="CHEBI:15378"/>
        <dbReference type="ChEBI" id="CHEBI:29985"/>
        <dbReference type="ChEBI" id="CHEBI:58278"/>
        <dbReference type="ChEBI" id="CHEBI:58359"/>
        <dbReference type="ChEBI" id="CHEBI:58475"/>
        <dbReference type="ChEBI" id="CHEBI:58525"/>
        <dbReference type="EC" id="4.3.2.10"/>
    </reaction>
</comment>
<evidence type="ECO:0000313" key="16">
    <source>
        <dbReference type="EMBL" id="QCI16938.1"/>
    </source>
</evidence>
<dbReference type="InterPro" id="IPR029062">
    <property type="entry name" value="Class_I_gatase-like"/>
</dbReference>
<evidence type="ECO:0000256" key="2">
    <source>
        <dbReference type="ARBA" id="ARBA00005091"/>
    </source>
</evidence>
<evidence type="ECO:0000256" key="6">
    <source>
        <dbReference type="ARBA" id="ARBA00022801"/>
    </source>
</evidence>
<dbReference type="GO" id="GO:0000105">
    <property type="term" value="P:L-histidine biosynthetic process"/>
    <property type="evidence" value="ECO:0007669"/>
    <property type="project" value="UniProtKB-UniRule"/>
</dbReference>
<dbReference type="EC" id="3.5.1.2" evidence="13"/>
<dbReference type="Proteomes" id="UP000298759">
    <property type="component" value="Chromosome"/>
</dbReference>
<dbReference type="CDD" id="cd01748">
    <property type="entry name" value="GATase1_IGP_Synthase"/>
    <property type="match status" value="1"/>
</dbReference>
<comment type="subunit">
    <text evidence="3 13">Heterodimer of HisH and HisF.</text>
</comment>
<dbReference type="EC" id="4.3.2.10" evidence="13"/>
<protein>
    <recommendedName>
        <fullName evidence="13">Imidazole glycerol phosphate synthase subunit HisH</fullName>
        <ecNumber evidence="13">4.3.2.10</ecNumber>
    </recommendedName>
    <alternativeName>
        <fullName evidence="13">IGP synthase glutaminase subunit</fullName>
        <ecNumber evidence="13">3.5.1.2</ecNumber>
    </alternativeName>
    <alternativeName>
        <fullName evidence="13">IGP synthase subunit HisH</fullName>
    </alternativeName>
    <alternativeName>
        <fullName evidence="13">ImGP synthase subunit HisH</fullName>
        <shortName evidence="13">IGPS subunit HisH</shortName>
    </alternativeName>
</protein>
<keyword evidence="5 13" id="KW-0028">Amino-acid biosynthesis</keyword>
<dbReference type="PANTHER" id="PTHR42701:SF1">
    <property type="entry name" value="IMIDAZOLE GLYCEROL PHOSPHATE SYNTHASE SUBUNIT HISH"/>
    <property type="match status" value="1"/>
</dbReference>
<dbReference type="InterPro" id="IPR017926">
    <property type="entry name" value="GATASE"/>
</dbReference>
<evidence type="ECO:0000256" key="10">
    <source>
        <dbReference type="ARBA" id="ARBA00025299"/>
    </source>
</evidence>
<evidence type="ECO:0000256" key="9">
    <source>
        <dbReference type="ARBA" id="ARBA00023239"/>
    </source>
</evidence>
<gene>
    <name evidence="13 16" type="primary">hisH</name>
    <name evidence="16" type="ORF">D9V62_00520</name>
</gene>
<dbReference type="FunFam" id="3.40.50.880:FF:000009">
    <property type="entry name" value="Imidazole glycerol phosphate synthase subunit HisH"/>
    <property type="match status" value="1"/>
</dbReference>
<name>A0A4D6XPT6_9GAMM</name>
<dbReference type="PIRSF" id="PIRSF000495">
    <property type="entry name" value="Amidotransf_hisH"/>
    <property type="match status" value="1"/>
</dbReference>
<dbReference type="AlphaFoldDB" id="A0A4D6XPT6"/>
<dbReference type="Gene3D" id="3.40.50.880">
    <property type="match status" value="1"/>
</dbReference>
<comment type="subcellular location">
    <subcellularLocation>
        <location evidence="1 13">Cytoplasm</location>
    </subcellularLocation>
</comment>
<dbReference type="EMBL" id="CP034894">
    <property type="protein sequence ID" value="QCI16938.1"/>
    <property type="molecule type" value="Genomic_DNA"/>
</dbReference>
<evidence type="ECO:0000313" key="17">
    <source>
        <dbReference type="Proteomes" id="UP000298759"/>
    </source>
</evidence>
<keyword evidence="7 13" id="KW-0315">Glutamine amidotransferase</keyword>
<dbReference type="PROSITE" id="PS51273">
    <property type="entry name" value="GATASE_TYPE_1"/>
    <property type="match status" value="1"/>
</dbReference>
<evidence type="ECO:0000256" key="11">
    <source>
        <dbReference type="ARBA" id="ARBA00047838"/>
    </source>
</evidence>
<dbReference type="PANTHER" id="PTHR42701">
    <property type="entry name" value="IMIDAZOLE GLYCEROL PHOSPHATE SYNTHASE SUBUNIT HISH"/>
    <property type="match status" value="1"/>
</dbReference>
<dbReference type="InterPro" id="IPR010139">
    <property type="entry name" value="Imidazole-glycPsynth_HisH"/>
</dbReference>
<keyword evidence="6 13" id="KW-0378">Hydrolase</keyword>
<keyword evidence="8 13" id="KW-0368">Histidine biosynthesis</keyword>
<evidence type="ECO:0000256" key="4">
    <source>
        <dbReference type="ARBA" id="ARBA00022490"/>
    </source>
</evidence>
<dbReference type="SUPFAM" id="SSF52317">
    <property type="entry name" value="Class I glutamine amidotransferase-like"/>
    <property type="match status" value="1"/>
</dbReference>
<dbReference type="NCBIfam" id="TIGR01855">
    <property type="entry name" value="IMP_synth_hisH"/>
    <property type="match status" value="1"/>
</dbReference>
<accession>A0A4D6XPT6</accession>
<organism evidence="16 17">
    <name type="scientific">Buchnera aphidicola</name>
    <name type="common">Aphis helianthi</name>
    <dbReference type="NCBI Taxonomy" id="2315802"/>
    <lineage>
        <taxon>Bacteria</taxon>
        <taxon>Pseudomonadati</taxon>
        <taxon>Pseudomonadota</taxon>
        <taxon>Gammaproteobacteria</taxon>
        <taxon>Enterobacterales</taxon>
        <taxon>Erwiniaceae</taxon>
        <taxon>Buchnera</taxon>
    </lineage>
</organism>
<keyword evidence="9 13" id="KW-0456">Lyase</keyword>
<dbReference type="GO" id="GO:0004359">
    <property type="term" value="F:glutaminase activity"/>
    <property type="evidence" value="ECO:0007669"/>
    <property type="project" value="UniProtKB-EC"/>
</dbReference>
<comment type="catalytic activity">
    <reaction evidence="12 13">
        <text>L-glutamine + H2O = L-glutamate + NH4(+)</text>
        <dbReference type="Rhea" id="RHEA:15889"/>
        <dbReference type="ChEBI" id="CHEBI:15377"/>
        <dbReference type="ChEBI" id="CHEBI:28938"/>
        <dbReference type="ChEBI" id="CHEBI:29985"/>
        <dbReference type="ChEBI" id="CHEBI:58359"/>
        <dbReference type="EC" id="3.5.1.2"/>
    </reaction>
</comment>
<evidence type="ECO:0000256" key="5">
    <source>
        <dbReference type="ARBA" id="ARBA00022605"/>
    </source>
</evidence>
<dbReference type="PRINTS" id="PR00097">
    <property type="entry name" value="ANTSNTHASEII"/>
</dbReference>
<dbReference type="GO" id="GO:0005737">
    <property type="term" value="C:cytoplasm"/>
    <property type="evidence" value="ECO:0007669"/>
    <property type="project" value="UniProtKB-SubCell"/>
</dbReference>
<feature type="active site" evidence="13 14">
    <location>
        <position position="179"/>
    </location>
</feature>
<dbReference type="OrthoDB" id="9807137at2"/>
<evidence type="ECO:0000256" key="1">
    <source>
        <dbReference type="ARBA" id="ARBA00004496"/>
    </source>
</evidence>
<evidence type="ECO:0000256" key="3">
    <source>
        <dbReference type="ARBA" id="ARBA00011152"/>
    </source>
</evidence>
<evidence type="ECO:0000256" key="14">
    <source>
        <dbReference type="PIRSR" id="PIRSR000495-1"/>
    </source>
</evidence>
<evidence type="ECO:0000259" key="15">
    <source>
        <dbReference type="Pfam" id="PF00117"/>
    </source>
</evidence>
<reference evidence="16 17" key="1">
    <citation type="submission" date="2018-12" db="EMBL/GenBank/DDBJ databases">
        <authorList>
            <person name="Chong R.A."/>
        </authorList>
    </citation>
    <scope>NUCLEOTIDE SEQUENCE [LARGE SCALE GENOMIC DNA]</scope>
    <source>
        <strain evidence="16 17">Ahe</strain>
    </source>
</reference>
<evidence type="ECO:0000256" key="8">
    <source>
        <dbReference type="ARBA" id="ARBA00023102"/>
    </source>
</evidence>
<evidence type="ECO:0000256" key="13">
    <source>
        <dbReference type="HAMAP-Rule" id="MF_00278"/>
    </source>
</evidence>
<evidence type="ECO:0000256" key="7">
    <source>
        <dbReference type="ARBA" id="ARBA00022962"/>
    </source>
</evidence>
<feature type="domain" description="Glutamine amidotransferase" evidence="15">
    <location>
        <begin position="38"/>
        <end position="195"/>
    </location>
</feature>
<evidence type="ECO:0000256" key="12">
    <source>
        <dbReference type="ARBA" id="ARBA00049534"/>
    </source>
</evidence>
<feature type="active site" description="Nucleophile" evidence="13 14">
    <location>
        <position position="77"/>
    </location>
</feature>
<feature type="active site" evidence="13 14">
    <location>
        <position position="181"/>
    </location>
</feature>
<dbReference type="UniPathway" id="UPA00031">
    <property type="reaction ID" value="UER00010"/>
</dbReference>
<comment type="pathway">
    <text evidence="2 13">Amino-acid biosynthesis; L-histidine biosynthesis; L-histidine from 5-phospho-alpha-D-ribose 1-diphosphate: step 5/9.</text>
</comment>
<reference evidence="16 17" key="2">
    <citation type="submission" date="2019-05" db="EMBL/GenBank/DDBJ databases">
        <title>Genome evolution of the obligate endosymbiont Buchnera aphidicola.</title>
        <authorList>
            <person name="Moran N.A."/>
        </authorList>
    </citation>
    <scope>NUCLEOTIDE SEQUENCE [LARGE SCALE GENOMIC DNA]</scope>
    <source>
        <strain evidence="16 17">Ahe</strain>
    </source>
</reference>
<keyword evidence="4 13" id="KW-0963">Cytoplasm</keyword>
<dbReference type="GO" id="GO:0000107">
    <property type="term" value="F:imidazoleglycerol-phosphate synthase activity"/>
    <property type="evidence" value="ECO:0007669"/>
    <property type="project" value="UniProtKB-UniRule"/>
</dbReference>
<proteinExistence type="inferred from homology"/>
<comment type="function">
    <text evidence="10 13">IGPS catalyzes the conversion of PRFAR and glutamine to IGP, AICAR and glutamate. The HisH subunit catalyzes the hydrolysis of glutamine to glutamate and ammonia as part of the synthesis of IGP and AICAR. The resulting ammonia molecule is channeled to the active site of HisF.</text>
</comment>